<evidence type="ECO:0000256" key="12">
    <source>
        <dbReference type="SAM" id="MobiDB-lite"/>
    </source>
</evidence>
<dbReference type="Pfam" id="PF00001">
    <property type="entry name" value="7tm_1"/>
    <property type="match status" value="2"/>
</dbReference>
<keyword evidence="4 13" id="KW-1133">Transmembrane helix</keyword>
<dbReference type="InterPro" id="IPR009132">
    <property type="entry name" value="TAAR_fam"/>
</dbReference>
<dbReference type="SMART" id="SM01381">
    <property type="entry name" value="7TM_GPCR_Srsx"/>
    <property type="match status" value="1"/>
</dbReference>
<evidence type="ECO:0000256" key="2">
    <source>
        <dbReference type="ARBA" id="ARBA00022475"/>
    </source>
</evidence>
<evidence type="ECO:0000256" key="1">
    <source>
        <dbReference type="ARBA" id="ARBA00004651"/>
    </source>
</evidence>
<dbReference type="Ensembl" id="ENSECRT00000002465.1">
    <property type="protein sequence ID" value="ENSECRP00000002434.1"/>
    <property type="gene ID" value="ENSECRG00000001640.1"/>
</dbReference>
<dbReference type="PRINTS" id="PR01830">
    <property type="entry name" value="TRACEAMINER"/>
</dbReference>
<feature type="transmembrane region" description="Helical" evidence="13">
    <location>
        <begin position="187"/>
        <end position="211"/>
    </location>
</feature>
<feature type="transmembrane region" description="Helical" evidence="13">
    <location>
        <begin position="138"/>
        <end position="159"/>
    </location>
</feature>
<keyword evidence="6 13" id="KW-0472">Membrane</keyword>
<dbReference type="GO" id="GO:0005886">
    <property type="term" value="C:plasma membrane"/>
    <property type="evidence" value="ECO:0007669"/>
    <property type="project" value="UniProtKB-SubCell"/>
</dbReference>
<reference evidence="15" key="3">
    <citation type="submission" date="2025-09" db="UniProtKB">
        <authorList>
            <consortium name="Ensembl"/>
        </authorList>
    </citation>
    <scope>IDENTIFICATION</scope>
</reference>
<keyword evidence="10 11" id="KW-0807">Transducer</keyword>
<evidence type="ECO:0000256" key="13">
    <source>
        <dbReference type="SAM" id="Phobius"/>
    </source>
</evidence>
<dbReference type="AlphaFoldDB" id="A0A8C4RIG9"/>
<feature type="transmembrane region" description="Helical" evidence="13">
    <location>
        <begin position="371"/>
        <end position="395"/>
    </location>
</feature>
<proteinExistence type="inferred from homology"/>
<evidence type="ECO:0000256" key="7">
    <source>
        <dbReference type="ARBA" id="ARBA00023157"/>
    </source>
</evidence>
<dbReference type="Proteomes" id="UP000694620">
    <property type="component" value="Chromosome 3"/>
</dbReference>
<feature type="domain" description="G-protein coupled receptors family 1 profile" evidence="14">
    <location>
        <begin position="34"/>
        <end position="392"/>
    </location>
</feature>
<dbReference type="GO" id="GO:0001594">
    <property type="term" value="F:trace-amine receptor activity"/>
    <property type="evidence" value="ECO:0007669"/>
    <property type="project" value="InterPro"/>
</dbReference>
<dbReference type="InterPro" id="IPR000276">
    <property type="entry name" value="GPCR_Rhodpsn"/>
</dbReference>
<dbReference type="Gene3D" id="1.20.1070.10">
    <property type="entry name" value="Rhodopsin 7-helix transmembrane proteins"/>
    <property type="match status" value="2"/>
</dbReference>
<evidence type="ECO:0000256" key="5">
    <source>
        <dbReference type="ARBA" id="ARBA00023040"/>
    </source>
</evidence>
<keyword evidence="8 11" id="KW-0675">Receptor</keyword>
<sequence length="424" mass="47896">YTLKTLKHLQTYTVNLRIVIYLALCTVILFTVSGNSLVIIAIAHFKQLHTPTNFLTLSLAVADLLLGGLVMPPNAIRTVEKSWYFEDVFCIFHSSIHILLCITSIMHLFFISIDRYYAICHPFEYKSKFTVTLTKKMIFICWSLAAVYGIAIIIVEFNIKPKESILGGNNYCVGTWTGIQNEVSSTISAIISFYIPGSIMIGIYIKIYMVASKQAKSLRQRSEHRNEDSRKRETKAAKTLAIIVGVFLSCWSPCIFCLIINPAINFSIPSLLLEFVGQSIEYPSIHPFSSAYPRSGCGGSSLSRDAQTSLSPATSSSSSGRIPRRSQAISRKRETKAAKTLAIVVGTFLFCWSPFFLCYVIIPFIKFSVPLLLLQFLFWFSYTNSTFNPFIYAFFYKWFRKALKLIILGQIFKSNSCSVELYSE</sequence>
<dbReference type="PROSITE" id="PS00237">
    <property type="entry name" value="G_PROTEIN_RECEP_F1_1"/>
    <property type="match status" value="1"/>
</dbReference>
<name>A0A8C4RIG9_ERPCA</name>
<evidence type="ECO:0000256" key="6">
    <source>
        <dbReference type="ARBA" id="ARBA00023136"/>
    </source>
</evidence>
<evidence type="ECO:0000256" key="4">
    <source>
        <dbReference type="ARBA" id="ARBA00022989"/>
    </source>
</evidence>
<feature type="transmembrane region" description="Helical" evidence="13">
    <location>
        <begin position="96"/>
        <end position="117"/>
    </location>
</feature>
<keyword evidence="2" id="KW-1003">Cell membrane</keyword>
<keyword evidence="3 11" id="KW-0812">Transmembrane</keyword>
<dbReference type="SUPFAM" id="SSF81321">
    <property type="entry name" value="Family A G protein-coupled receptor-like"/>
    <property type="match status" value="2"/>
</dbReference>
<evidence type="ECO:0000256" key="9">
    <source>
        <dbReference type="ARBA" id="ARBA00023180"/>
    </source>
</evidence>
<reference evidence="15" key="1">
    <citation type="submission" date="2021-06" db="EMBL/GenBank/DDBJ databases">
        <authorList>
            <consortium name="Wellcome Sanger Institute Data Sharing"/>
        </authorList>
    </citation>
    <scope>NUCLEOTIDE SEQUENCE [LARGE SCALE GENOMIC DNA]</scope>
</reference>
<evidence type="ECO:0000313" key="15">
    <source>
        <dbReference type="Ensembl" id="ENSECRP00000002434.1"/>
    </source>
</evidence>
<feature type="compositionally biased region" description="Low complexity" evidence="12">
    <location>
        <begin position="309"/>
        <end position="321"/>
    </location>
</feature>
<accession>A0A8C4RIG9</accession>
<keyword evidence="16" id="KW-1185">Reference proteome</keyword>
<keyword evidence="7" id="KW-1015">Disulfide bond</keyword>
<keyword evidence="5 11" id="KW-0297">G-protein coupled receptor</keyword>
<reference evidence="15" key="2">
    <citation type="submission" date="2025-08" db="UniProtKB">
        <authorList>
            <consortium name="Ensembl"/>
        </authorList>
    </citation>
    <scope>IDENTIFICATION</scope>
</reference>
<comment type="subcellular location">
    <subcellularLocation>
        <location evidence="1">Cell membrane</location>
        <topology evidence="1">Multi-pass membrane protein</topology>
    </subcellularLocation>
</comment>
<evidence type="ECO:0000256" key="11">
    <source>
        <dbReference type="RuleBase" id="RU000688"/>
    </source>
</evidence>
<organism evidence="15 16">
    <name type="scientific">Erpetoichthys calabaricus</name>
    <name type="common">Rope fish</name>
    <name type="synonym">Calamoichthys calabaricus</name>
    <dbReference type="NCBI Taxonomy" id="27687"/>
    <lineage>
        <taxon>Eukaryota</taxon>
        <taxon>Metazoa</taxon>
        <taxon>Chordata</taxon>
        <taxon>Craniata</taxon>
        <taxon>Vertebrata</taxon>
        <taxon>Euteleostomi</taxon>
        <taxon>Actinopterygii</taxon>
        <taxon>Polypteriformes</taxon>
        <taxon>Polypteridae</taxon>
        <taxon>Erpetoichthys</taxon>
    </lineage>
</organism>
<feature type="transmembrane region" description="Helical" evidence="13">
    <location>
        <begin position="341"/>
        <end position="365"/>
    </location>
</feature>
<evidence type="ECO:0000313" key="16">
    <source>
        <dbReference type="Proteomes" id="UP000694620"/>
    </source>
</evidence>
<keyword evidence="9" id="KW-0325">Glycoprotein</keyword>
<feature type="transmembrane region" description="Helical" evidence="13">
    <location>
        <begin position="54"/>
        <end position="76"/>
    </location>
</feature>
<comment type="similarity">
    <text evidence="11">Belongs to the G-protein coupled receptor 1 family.</text>
</comment>
<dbReference type="FunFam" id="1.20.1070.10:FF:000030">
    <property type="entry name" value="trace amine-associated receptor 1"/>
    <property type="match status" value="1"/>
</dbReference>
<evidence type="ECO:0000259" key="14">
    <source>
        <dbReference type="PROSITE" id="PS50262"/>
    </source>
</evidence>
<dbReference type="PANTHER" id="PTHR24249:SF417">
    <property type="entry name" value="TRACE AMINE-ASSOCIATED RECEPTOR 11"/>
    <property type="match status" value="1"/>
</dbReference>
<dbReference type="InterPro" id="IPR050569">
    <property type="entry name" value="TAAR"/>
</dbReference>
<dbReference type="InterPro" id="IPR017452">
    <property type="entry name" value="GPCR_Rhodpsn_7TM"/>
</dbReference>
<feature type="transmembrane region" description="Helical" evidence="13">
    <location>
        <begin position="20"/>
        <end position="42"/>
    </location>
</feature>
<protein>
    <recommendedName>
        <fullName evidence="14">G-protein coupled receptors family 1 profile domain-containing protein</fullName>
    </recommendedName>
</protein>
<dbReference type="PRINTS" id="PR00237">
    <property type="entry name" value="GPCRRHODOPSN"/>
</dbReference>
<dbReference type="PANTHER" id="PTHR24249">
    <property type="entry name" value="HISTAMINE RECEPTOR-RELATED G-PROTEIN COUPLED RECEPTOR"/>
    <property type="match status" value="1"/>
</dbReference>
<evidence type="ECO:0000256" key="8">
    <source>
        <dbReference type="ARBA" id="ARBA00023170"/>
    </source>
</evidence>
<evidence type="ECO:0000256" key="10">
    <source>
        <dbReference type="ARBA" id="ARBA00023224"/>
    </source>
</evidence>
<dbReference type="GeneTree" id="ENSGT00950000182934"/>
<evidence type="ECO:0000256" key="3">
    <source>
        <dbReference type="ARBA" id="ARBA00022692"/>
    </source>
</evidence>
<dbReference type="PROSITE" id="PS50262">
    <property type="entry name" value="G_PROTEIN_RECEP_F1_2"/>
    <property type="match status" value="1"/>
</dbReference>
<feature type="region of interest" description="Disordered" evidence="12">
    <location>
        <begin position="299"/>
        <end position="331"/>
    </location>
</feature>